<evidence type="ECO:0000313" key="3">
    <source>
        <dbReference type="Proteomes" id="UP000735874"/>
    </source>
</evidence>
<organism evidence="1 3">
    <name type="scientific">Phytophthora cactorum</name>
    <dbReference type="NCBI Taxonomy" id="29920"/>
    <lineage>
        <taxon>Eukaryota</taxon>
        <taxon>Sar</taxon>
        <taxon>Stramenopiles</taxon>
        <taxon>Oomycota</taxon>
        <taxon>Peronosporomycetes</taxon>
        <taxon>Peronosporales</taxon>
        <taxon>Peronosporaceae</taxon>
        <taxon>Phytophthora</taxon>
    </lineage>
</organism>
<comment type="caution">
    <text evidence="1">The sequence shown here is derived from an EMBL/GenBank/DDBJ whole genome shotgun (WGS) entry which is preliminary data.</text>
</comment>
<dbReference type="Proteomes" id="UP000736787">
    <property type="component" value="Unassembled WGS sequence"/>
</dbReference>
<dbReference type="InterPro" id="IPR012337">
    <property type="entry name" value="RNaseH-like_sf"/>
</dbReference>
<dbReference type="PANTHER" id="PTHR40866:SF1">
    <property type="entry name" value="BED-TYPE DOMAIN-CONTAINING PROTEIN"/>
    <property type="match status" value="1"/>
</dbReference>
<proteinExistence type="predicted"/>
<evidence type="ECO:0000313" key="2">
    <source>
        <dbReference type="EMBL" id="KAG2902129.1"/>
    </source>
</evidence>
<evidence type="ECO:0000313" key="1">
    <source>
        <dbReference type="EMBL" id="KAG2837419.1"/>
    </source>
</evidence>
<reference evidence="1" key="1">
    <citation type="submission" date="2018-10" db="EMBL/GenBank/DDBJ databases">
        <title>Effector identification in a new, highly contiguous assembly of the strawberry crown rot pathogen Phytophthora cactorum.</title>
        <authorList>
            <person name="Armitage A.D."/>
            <person name="Nellist C.F."/>
            <person name="Bates H."/>
            <person name="Vickerstaff R.J."/>
            <person name="Harrison R.J."/>
        </authorList>
    </citation>
    <scope>NUCLEOTIDE SEQUENCE</scope>
    <source>
        <strain evidence="1">15-7</strain>
        <strain evidence="2">4040</strain>
    </source>
</reference>
<gene>
    <name evidence="1" type="ORF">PC113_g19838</name>
    <name evidence="2" type="ORF">PC117_g21551</name>
</gene>
<dbReference type="EMBL" id="RCMG01001064">
    <property type="protein sequence ID" value="KAG2837419.1"/>
    <property type="molecule type" value="Genomic_DNA"/>
</dbReference>
<dbReference type="SUPFAM" id="SSF53098">
    <property type="entry name" value="Ribonuclease H-like"/>
    <property type="match status" value="1"/>
</dbReference>
<dbReference type="VEuPathDB" id="FungiDB:PC110_g20424"/>
<protein>
    <submittedName>
        <fullName evidence="1">Uncharacterized protein</fullName>
    </submittedName>
</protein>
<dbReference type="PANTHER" id="PTHR40866">
    <property type="entry name" value="BED-TYPE DOMAIN-CONTAINING PROTEIN"/>
    <property type="match status" value="1"/>
</dbReference>
<dbReference type="EMBL" id="RCMK01001097">
    <property type="protein sequence ID" value="KAG2902129.1"/>
    <property type="molecule type" value="Genomic_DNA"/>
</dbReference>
<name>A0A8T0YC54_9STRA</name>
<dbReference type="Proteomes" id="UP000735874">
    <property type="component" value="Unassembled WGS sequence"/>
</dbReference>
<accession>A0A8T0YC54</accession>
<sequence>MKVPLVGCASHRLNLAVRDFLGPHEAALDQVQLLVRKLRTLNQAAKLRIKTSLVPVLRPDMRWSSTFSMLERYFRQREFCQQTMMTLEDLLSKLHYVESISKKLQSDGLTLLDARDLFDGLLGLLPTFSNYLAPDADIVHSPVVEAAVVKDLAGEATSLTAEKASELEPFTVKVGALSSSEVVSSAVKEGFADRILQSLRGPGDVQAPSTPNIVERLFSVTRGVLRHERHRLSPMTLEMIFFSESQ</sequence>
<dbReference type="AlphaFoldDB" id="A0A8T0YC54"/>